<dbReference type="GeneID" id="87947114"/>
<gene>
    <name evidence="3" type="ORF">CDEST_10614</name>
</gene>
<dbReference type="Pfam" id="PF01425">
    <property type="entry name" value="Amidase"/>
    <property type="match status" value="1"/>
</dbReference>
<dbReference type="Proteomes" id="UP001322277">
    <property type="component" value="Chromosome 7"/>
</dbReference>
<sequence>MKLISILVGVSALAAGVHFDGNATSYYPTTLGSLNLLEASAKDVSDALASGKVTSGALVKAYLARIEAHNHKGREGAVGLHLNAIIESAPFENVYAIATALDAERAAGIVRSPLHGVPIIIKDNYDTDVELGMNTTAGSFILYHAAGDVVGDAFVVKRLRDAGAIILAKSSLMVWSGISGVDASAWSPRGGQVSSPYVRGGFAAGGDPGGSSSGSGAGVSAGFAPLALGSDTEGSIVGPSGRGALFGLRPSTGMTSRTGVVPISSSVDTTGPMGKSAWDVAVSLDIMAAFDRDDPYTGPAQESRPENYTQFLQPDGFSGLRVGIIRDPFFRNETTREIAIVEAFDKALTQFSSLGATVLETPLPHPEQWNYTFVGAAQRANNGTILIQYDVKADLAAYLRTRRRNSTIESLEDIINAGARYFAEEYPEDKCCFPTFVAADQVGDRGTSGEYWLAKQTQERLHEEGPAVLFEKYNLDVIAIPTDFDASRMGAVCRLPVGTAPLGYDDIGLPFGIAFIGKRYDEGSVIRAMSAYEAHFPPRQVPSLLK</sequence>
<dbReference type="PANTHER" id="PTHR42678:SF34">
    <property type="entry name" value="OS04G0183300 PROTEIN"/>
    <property type="match status" value="1"/>
</dbReference>
<evidence type="ECO:0000313" key="3">
    <source>
        <dbReference type="EMBL" id="WQF85600.1"/>
    </source>
</evidence>
<proteinExistence type="predicted"/>
<dbReference type="EMBL" id="CP137311">
    <property type="protein sequence ID" value="WQF85600.1"/>
    <property type="molecule type" value="Genomic_DNA"/>
</dbReference>
<feature type="chain" id="PRO_5043511734" evidence="1">
    <location>
        <begin position="17"/>
        <end position="546"/>
    </location>
</feature>
<reference evidence="4" key="1">
    <citation type="journal article" date="2023" name="bioRxiv">
        <title>Complete genome of the Medicago anthracnose fungus, Colletotrichum destructivum, reveals a mini-chromosome-like region within a core chromosome.</title>
        <authorList>
            <person name="Lapalu N."/>
            <person name="Simon A."/>
            <person name="Lu A."/>
            <person name="Plaumann P.-L."/>
            <person name="Amselem J."/>
            <person name="Pigne S."/>
            <person name="Auger A."/>
            <person name="Koch C."/>
            <person name="Dallery J.-F."/>
            <person name="O'Connell R.J."/>
        </authorList>
    </citation>
    <scope>NUCLEOTIDE SEQUENCE [LARGE SCALE GENOMIC DNA]</scope>
    <source>
        <strain evidence="4">CBS 520.97</strain>
    </source>
</reference>
<dbReference type="InterPro" id="IPR036928">
    <property type="entry name" value="AS_sf"/>
</dbReference>
<keyword evidence="1" id="KW-0732">Signal</keyword>
<dbReference type="InterPro" id="IPR023631">
    <property type="entry name" value="Amidase_dom"/>
</dbReference>
<organism evidence="3 4">
    <name type="scientific">Colletotrichum destructivum</name>
    <dbReference type="NCBI Taxonomy" id="34406"/>
    <lineage>
        <taxon>Eukaryota</taxon>
        <taxon>Fungi</taxon>
        <taxon>Dikarya</taxon>
        <taxon>Ascomycota</taxon>
        <taxon>Pezizomycotina</taxon>
        <taxon>Sordariomycetes</taxon>
        <taxon>Hypocreomycetidae</taxon>
        <taxon>Glomerellales</taxon>
        <taxon>Glomerellaceae</taxon>
        <taxon>Colletotrichum</taxon>
        <taxon>Colletotrichum destructivum species complex</taxon>
    </lineage>
</organism>
<evidence type="ECO:0000256" key="1">
    <source>
        <dbReference type="SAM" id="SignalP"/>
    </source>
</evidence>
<dbReference type="Gene3D" id="3.90.1300.10">
    <property type="entry name" value="Amidase signature (AS) domain"/>
    <property type="match status" value="1"/>
</dbReference>
<accession>A0AAX4IQU9</accession>
<feature type="domain" description="Amidase" evidence="2">
    <location>
        <begin position="58"/>
        <end position="484"/>
    </location>
</feature>
<evidence type="ECO:0000313" key="4">
    <source>
        <dbReference type="Proteomes" id="UP001322277"/>
    </source>
</evidence>
<evidence type="ECO:0000259" key="2">
    <source>
        <dbReference type="Pfam" id="PF01425"/>
    </source>
</evidence>
<feature type="signal peptide" evidence="1">
    <location>
        <begin position="1"/>
        <end position="16"/>
    </location>
</feature>
<protein>
    <submittedName>
        <fullName evidence="3">Amidase signature domain-containing protein</fullName>
    </submittedName>
</protein>
<dbReference type="SUPFAM" id="SSF75304">
    <property type="entry name" value="Amidase signature (AS) enzymes"/>
    <property type="match status" value="1"/>
</dbReference>
<dbReference type="KEGG" id="cdet:87947114"/>
<dbReference type="AlphaFoldDB" id="A0AAX4IQU9"/>
<name>A0AAX4IQU9_9PEZI</name>
<dbReference type="PANTHER" id="PTHR42678">
    <property type="entry name" value="AMIDASE"/>
    <property type="match status" value="1"/>
</dbReference>
<keyword evidence="4" id="KW-1185">Reference proteome</keyword>
<dbReference type="RefSeq" id="XP_062782821.1">
    <property type="nucleotide sequence ID" value="XM_062926770.1"/>
</dbReference>